<evidence type="ECO:0000256" key="5">
    <source>
        <dbReference type="PROSITE-ProRule" id="PRU01191"/>
    </source>
</evidence>
<dbReference type="KEGG" id="mnt:21387711"/>
<accession>W9R5C5</accession>
<feature type="region of interest" description="SAW" evidence="5">
    <location>
        <begin position="449"/>
        <end position="525"/>
    </location>
</feature>
<organism evidence="6 7">
    <name type="scientific">Morus notabilis</name>
    <dbReference type="NCBI Taxonomy" id="981085"/>
    <lineage>
        <taxon>Eukaryota</taxon>
        <taxon>Viridiplantae</taxon>
        <taxon>Streptophyta</taxon>
        <taxon>Embryophyta</taxon>
        <taxon>Tracheophyta</taxon>
        <taxon>Spermatophyta</taxon>
        <taxon>Magnoliopsida</taxon>
        <taxon>eudicotyledons</taxon>
        <taxon>Gunneridae</taxon>
        <taxon>Pentapetalae</taxon>
        <taxon>rosids</taxon>
        <taxon>fabids</taxon>
        <taxon>Rosales</taxon>
        <taxon>Moraceae</taxon>
        <taxon>Moreae</taxon>
        <taxon>Morus</taxon>
    </lineage>
</organism>
<dbReference type="STRING" id="981085.W9R5C5"/>
<gene>
    <name evidence="6" type="ORF">L484_004206</name>
</gene>
<dbReference type="PROSITE" id="PS50985">
    <property type="entry name" value="GRAS"/>
    <property type="match status" value="1"/>
</dbReference>
<name>W9R5C5_9ROSA</name>
<evidence type="ECO:0000256" key="2">
    <source>
        <dbReference type="ARBA" id="ARBA00023015"/>
    </source>
</evidence>
<evidence type="ECO:0000313" key="6">
    <source>
        <dbReference type="EMBL" id="EXB71071.1"/>
    </source>
</evidence>
<dbReference type="GO" id="GO:0005634">
    <property type="term" value="C:nucleus"/>
    <property type="evidence" value="ECO:0007669"/>
    <property type="project" value="UniProtKB-SubCell"/>
</dbReference>
<dbReference type="EMBL" id="KE344612">
    <property type="protein sequence ID" value="EXB71071.1"/>
    <property type="molecule type" value="Genomic_DNA"/>
</dbReference>
<reference evidence="7" key="1">
    <citation type="submission" date="2013-01" db="EMBL/GenBank/DDBJ databases">
        <title>Draft Genome Sequence of a Mulberry Tree, Morus notabilis C.K. Schneid.</title>
        <authorList>
            <person name="He N."/>
            <person name="Zhao S."/>
        </authorList>
    </citation>
    <scope>NUCLEOTIDE SEQUENCE</scope>
</reference>
<sequence>MQDFTFEEIQDLLGHTDEHQRSMEFAFDGFQDDRMVYDPQYDAVSPPHQALTEESTKHDIGVKKEYPFSLAAFEILKNHGNRFKRLTGRRIVEANNDITTLNEVAADRKLSTEEILRIAGERFIQYSSQQATSHPFQASFSGLSYEETKNVELVELLLASAEKVENQQYESARRFLNLCGHLSSNTGNPVQRVVYYLCEALKEKIGKETGEIAWKGKGKNHRSFDVNKALVVPDAPKLAFHKGLPFSQAEKFAGIQAIVEKVGEAKKVHVIDIRIGNGVQWTALMQALVSRHDCQLELLKITAIVTSSKHAIEETGKWLSNFASTMNIPFSFKIVMVPNMSDLKEDLFELDADETIAVYSSFTLSGMIAQPTQLESLMRVIRGLHPCVMVVTEVEANHNSPVFVNRFIEVLFFFGTFFDCVEAFMERDEPNRLIFEELYCFEAMRNIVAFEREERKIRHVKIDVWRAFFERCGMEELELSLSSTYQAKLVTNNFPFGSSCTFDMDGKCLLMGWKGSPIQSLSVWKFL</sequence>
<comment type="subcellular location">
    <subcellularLocation>
        <location evidence="1">Nucleus</location>
    </subcellularLocation>
</comment>
<comment type="caution">
    <text evidence="5">Lacks conserved residue(s) required for the propagation of feature annotation.</text>
</comment>
<feature type="short sequence motif" description="VHIID" evidence="5">
    <location>
        <begin position="268"/>
        <end position="272"/>
    </location>
</feature>
<evidence type="ECO:0000256" key="1">
    <source>
        <dbReference type="ARBA" id="ARBA00004123"/>
    </source>
</evidence>
<keyword evidence="4" id="KW-0539">Nucleus</keyword>
<keyword evidence="3" id="KW-0804">Transcription</keyword>
<evidence type="ECO:0000256" key="4">
    <source>
        <dbReference type="ARBA" id="ARBA00023242"/>
    </source>
</evidence>
<feature type="region of interest" description="Leucine repeat II (LRII)" evidence="5">
    <location>
        <begin position="314"/>
        <end position="346"/>
    </location>
</feature>
<dbReference type="InterPro" id="IPR005202">
    <property type="entry name" value="TF_GRAS"/>
</dbReference>
<dbReference type="PANTHER" id="PTHR31636">
    <property type="entry name" value="OSJNBA0084A10.13 PROTEIN-RELATED"/>
    <property type="match status" value="1"/>
</dbReference>
<proteinExistence type="inferred from homology"/>
<comment type="similarity">
    <text evidence="5">Belongs to the GRAS family.</text>
</comment>
<evidence type="ECO:0000256" key="3">
    <source>
        <dbReference type="ARBA" id="ARBA00023163"/>
    </source>
</evidence>
<dbReference type="OrthoDB" id="770224at2759"/>
<keyword evidence="7" id="KW-1185">Reference proteome</keyword>
<protein>
    <submittedName>
        <fullName evidence="6">Uncharacterized protein</fullName>
    </submittedName>
</protein>
<dbReference type="Pfam" id="PF03514">
    <property type="entry name" value="GRAS"/>
    <property type="match status" value="1"/>
</dbReference>
<evidence type="ECO:0000313" key="7">
    <source>
        <dbReference type="Proteomes" id="UP000030645"/>
    </source>
</evidence>
<keyword evidence="2" id="KW-0805">Transcription regulation</keyword>
<dbReference type="Proteomes" id="UP000030645">
    <property type="component" value="Unassembled WGS sequence"/>
</dbReference>
<dbReference type="eggNOG" id="ENOG502QQYY">
    <property type="taxonomic scope" value="Eukaryota"/>
</dbReference>
<dbReference type="AlphaFoldDB" id="W9R5C5"/>